<comment type="caution">
    <text evidence="2">The sequence shown here is derived from an EMBL/GenBank/DDBJ whole genome shotgun (WGS) entry which is preliminary data.</text>
</comment>
<reference evidence="2" key="2">
    <citation type="journal article" date="2019" name="IMA Fungus">
        <title>Genome sequencing and comparison of five Tilletia species to identify candidate genes for the detection of regulated species infecting wheat.</title>
        <authorList>
            <person name="Nguyen H.D.T."/>
            <person name="Sultana T."/>
            <person name="Kesanakurti P."/>
            <person name="Hambleton S."/>
        </authorList>
    </citation>
    <scope>NUCLEOTIDE SEQUENCE</scope>
    <source>
        <strain evidence="2">DAOMC 236416</strain>
    </source>
</reference>
<dbReference type="EMBL" id="LWDF02000215">
    <property type="protein sequence ID" value="KAE8253754.1"/>
    <property type="molecule type" value="Genomic_DNA"/>
</dbReference>
<feature type="compositionally biased region" description="Basic and acidic residues" evidence="1">
    <location>
        <begin position="1"/>
        <end position="18"/>
    </location>
</feature>
<dbReference type="AlphaFoldDB" id="A0A8T8T2W1"/>
<organism evidence="2 3">
    <name type="scientific">Tilletia indica</name>
    <dbReference type="NCBI Taxonomy" id="43049"/>
    <lineage>
        <taxon>Eukaryota</taxon>
        <taxon>Fungi</taxon>
        <taxon>Dikarya</taxon>
        <taxon>Basidiomycota</taxon>
        <taxon>Ustilaginomycotina</taxon>
        <taxon>Exobasidiomycetes</taxon>
        <taxon>Tilletiales</taxon>
        <taxon>Tilletiaceae</taxon>
        <taxon>Tilletia</taxon>
    </lineage>
</organism>
<protein>
    <submittedName>
        <fullName evidence="2">Uncharacterized protein</fullName>
    </submittedName>
</protein>
<keyword evidence="3" id="KW-1185">Reference proteome</keyword>
<reference evidence="2" key="1">
    <citation type="submission" date="2016-04" db="EMBL/GenBank/DDBJ databases">
        <authorList>
            <person name="Nguyen H.D."/>
            <person name="Samba Siva P."/>
            <person name="Cullis J."/>
            <person name="Levesque C.A."/>
            <person name="Hambleton S."/>
        </authorList>
    </citation>
    <scope>NUCLEOTIDE SEQUENCE</scope>
    <source>
        <strain evidence="2">DAOMC 236416</strain>
    </source>
</reference>
<feature type="compositionally biased region" description="Polar residues" evidence="1">
    <location>
        <begin position="19"/>
        <end position="32"/>
    </location>
</feature>
<evidence type="ECO:0000313" key="3">
    <source>
        <dbReference type="Proteomes" id="UP000077521"/>
    </source>
</evidence>
<accession>A0A8T8T2W1</accession>
<evidence type="ECO:0000313" key="2">
    <source>
        <dbReference type="EMBL" id="KAE8253754.1"/>
    </source>
</evidence>
<gene>
    <name evidence="2" type="ORF">A4X13_0g3669</name>
</gene>
<sequence>MTHDGQRARAARNSDSKTSKTVGKSISATGESVRTKGQLGRQDPGRGMRRYEEAPRPLTQTVHRGGKTKTLPDGFRLPHGQGQQSKDGTNNEDDRLKYYEGSVRQDQGPRPLSDGLAGAT</sequence>
<feature type="compositionally biased region" description="Basic and acidic residues" evidence="1">
    <location>
        <begin position="43"/>
        <end position="55"/>
    </location>
</feature>
<name>A0A8T8T2W1_9BASI</name>
<proteinExistence type="predicted"/>
<evidence type="ECO:0000256" key="1">
    <source>
        <dbReference type="SAM" id="MobiDB-lite"/>
    </source>
</evidence>
<feature type="region of interest" description="Disordered" evidence="1">
    <location>
        <begin position="1"/>
        <end position="120"/>
    </location>
</feature>
<dbReference type="Proteomes" id="UP000077521">
    <property type="component" value="Unassembled WGS sequence"/>
</dbReference>